<feature type="signal peptide" evidence="2">
    <location>
        <begin position="1"/>
        <end position="25"/>
    </location>
</feature>
<keyword evidence="2" id="KW-0732">Signal</keyword>
<organism evidence="3">
    <name type="scientific">Notodromas monacha</name>
    <dbReference type="NCBI Taxonomy" id="399045"/>
    <lineage>
        <taxon>Eukaryota</taxon>
        <taxon>Metazoa</taxon>
        <taxon>Ecdysozoa</taxon>
        <taxon>Arthropoda</taxon>
        <taxon>Crustacea</taxon>
        <taxon>Oligostraca</taxon>
        <taxon>Ostracoda</taxon>
        <taxon>Podocopa</taxon>
        <taxon>Podocopida</taxon>
        <taxon>Cypridocopina</taxon>
        <taxon>Cypridoidea</taxon>
        <taxon>Cyprididae</taxon>
        <taxon>Notodromas</taxon>
    </lineage>
</organism>
<evidence type="ECO:0000256" key="2">
    <source>
        <dbReference type="SAM" id="SignalP"/>
    </source>
</evidence>
<protein>
    <submittedName>
        <fullName evidence="3">Uncharacterized protein</fullName>
    </submittedName>
</protein>
<dbReference type="EMBL" id="CAJPEX010001140">
    <property type="protein sequence ID" value="CAG0918327.1"/>
    <property type="molecule type" value="Genomic_DNA"/>
</dbReference>
<feature type="chain" id="PRO_5036210119" evidence="2">
    <location>
        <begin position="26"/>
        <end position="131"/>
    </location>
</feature>
<dbReference type="AlphaFoldDB" id="A0A7R9BMP2"/>
<gene>
    <name evidence="3" type="ORF">NMOB1V02_LOCUS5886</name>
</gene>
<name>A0A7R9BMP2_9CRUS</name>
<keyword evidence="4" id="KW-1185">Reference proteome</keyword>
<accession>A0A7R9BMP2</accession>
<feature type="compositionally biased region" description="Polar residues" evidence="1">
    <location>
        <begin position="59"/>
        <end position="75"/>
    </location>
</feature>
<sequence>MEITRNMIRVLAFIYLSSLFCLTVAQFSSYEDDSDSDYSSSSEEDESSNLRRQPVYTVRSRQSRNINRPQGISRSVNRKSYRHDTHVRDFNRLPSGDNHIFATPVKYLVFGSHHSGRYNTNARVFGGIGKR</sequence>
<dbReference type="Proteomes" id="UP000678499">
    <property type="component" value="Unassembled WGS sequence"/>
</dbReference>
<feature type="compositionally biased region" description="Acidic residues" evidence="1">
    <location>
        <begin position="30"/>
        <end position="47"/>
    </location>
</feature>
<evidence type="ECO:0000256" key="1">
    <source>
        <dbReference type="SAM" id="MobiDB-lite"/>
    </source>
</evidence>
<feature type="region of interest" description="Disordered" evidence="1">
    <location>
        <begin position="30"/>
        <end position="89"/>
    </location>
</feature>
<dbReference type="EMBL" id="OA883177">
    <property type="protein sequence ID" value="CAD7278175.1"/>
    <property type="molecule type" value="Genomic_DNA"/>
</dbReference>
<evidence type="ECO:0000313" key="3">
    <source>
        <dbReference type="EMBL" id="CAD7278175.1"/>
    </source>
</evidence>
<reference evidence="3" key="1">
    <citation type="submission" date="2020-11" db="EMBL/GenBank/DDBJ databases">
        <authorList>
            <person name="Tran Van P."/>
        </authorList>
    </citation>
    <scope>NUCLEOTIDE SEQUENCE</scope>
</reference>
<evidence type="ECO:0000313" key="4">
    <source>
        <dbReference type="Proteomes" id="UP000678499"/>
    </source>
</evidence>
<proteinExistence type="predicted"/>